<keyword evidence="4" id="KW-0175">Coiled coil</keyword>
<dbReference type="AlphaFoldDB" id="A0AA88T577"/>
<keyword evidence="7" id="KW-1185">Reference proteome</keyword>
<dbReference type="FunFam" id="3.40.50.300:FF:000366">
    <property type="entry name" value="GTPase, IMAP family member 2"/>
    <property type="match status" value="1"/>
</dbReference>
<reference evidence="6" key="1">
    <citation type="submission" date="2023-08" db="EMBL/GenBank/DDBJ databases">
        <title>Pelteobagrus vachellii genome.</title>
        <authorList>
            <person name="Liu H."/>
        </authorList>
    </citation>
    <scope>NUCLEOTIDE SEQUENCE</scope>
    <source>
        <strain evidence="6">PRFRI_2022a</strain>
        <tissue evidence="6">Muscle</tissue>
    </source>
</reference>
<organism evidence="6 7">
    <name type="scientific">Tachysurus vachellii</name>
    <name type="common">Darkbarbel catfish</name>
    <name type="synonym">Pelteobagrus vachellii</name>
    <dbReference type="NCBI Taxonomy" id="175792"/>
    <lineage>
        <taxon>Eukaryota</taxon>
        <taxon>Metazoa</taxon>
        <taxon>Chordata</taxon>
        <taxon>Craniata</taxon>
        <taxon>Vertebrata</taxon>
        <taxon>Euteleostomi</taxon>
        <taxon>Actinopterygii</taxon>
        <taxon>Neopterygii</taxon>
        <taxon>Teleostei</taxon>
        <taxon>Ostariophysi</taxon>
        <taxon>Siluriformes</taxon>
        <taxon>Bagridae</taxon>
        <taxon>Tachysurus</taxon>
    </lineage>
</organism>
<dbReference type="Proteomes" id="UP001187315">
    <property type="component" value="Unassembled WGS sequence"/>
</dbReference>
<sequence>MASFQNNTVHPLQFNIILLGKTGHGKSASGNTLLRRNVFISNESLQAVTQEVQMASETFDGVTLNVYDTPGIFSQESNEIPISLYQSHFQLDSESARTVILLVIKAERVAAEEKQAVRLIGEFLPECLVQNTWILFTKGDELNKNNLTIEQFIEETEEVKEVLQRFQNRYHVFKNFSQNPDQVRELINEIKEAPEIIPPEMGFPRTTPADPEQDSLHRRILLVGKTGTGKSATGNTILGEKRFRSELRLSSITSKCELQQAVVSGRNLSVIDSPGLFDTNISKEKLSMEIGRSIYLTCPGPHAFLYVHALNNKFTEMEENVFPNLERILGREMKKYTIILFTHGDLLEDKSVYKLIQENRSLSYLVNECGGRYHVFNNKELRNREQVSELLEKIDRMVGENGGTCYSNKLYQDALRFRQEEEKRIREERERLRREEEKRREERERLRREEEKRREEIERLRRVEEERSEEMERLRRAEKERSEEMERLRRAEKERSEEIERLMIEDEERRKEIERLRIEEEERRKEIERLSREEEVKRKQIERLSRDLEQLSAENKGRNKGTCKKAEEEASENGFQEFYRNHSYAFNLVGQIAGGALESFALKCYCNSAILPLNIIVSLFFSLSRKMF</sequence>
<dbReference type="SUPFAM" id="SSF52540">
    <property type="entry name" value="P-loop containing nucleoside triphosphate hydrolases"/>
    <property type="match status" value="2"/>
</dbReference>
<dbReference type="Pfam" id="PF04548">
    <property type="entry name" value="AIG1"/>
    <property type="match status" value="2"/>
</dbReference>
<comment type="similarity">
    <text evidence="1">Belongs to the TRAFAC class TrmE-Era-EngA-EngB-Septin-like GTPase superfamily. AIG1/Toc34/Toc159-like paraseptin GTPase family. IAN subfamily.</text>
</comment>
<dbReference type="PANTHER" id="PTHR10903:SF186">
    <property type="entry name" value="GTPASE IMAP FAMILY MEMBER 4-LIKE-RELATED"/>
    <property type="match status" value="1"/>
</dbReference>
<gene>
    <name evidence="6" type="ORF">Q7C36_003691</name>
</gene>
<feature type="coiled-coil region" evidence="4">
    <location>
        <begin position="415"/>
        <end position="554"/>
    </location>
</feature>
<feature type="domain" description="AIG1-type G" evidence="5">
    <location>
        <begin position="11"/>
        <end position="214"/>
    </location>
</feature>
<evidence type="ECO:0000256" key="1">
    <source>
        <dbReference type="ARBA" id="ARBA00008535"/>
    </source>
</evidence>
<keyword evidence="2" id="KW-0547">Nucleotide-binding</keyword>
<dbReference type="Gene3D" id="3.40.50.300">
    <property type="entry name" value="P-loop containing nucleotide triphosphate hydrolases"/>
    <property type="match status" value="2"/>
</dbReference>
<feature type="domain" description="AIG1-type G" evidence="5">
    <location>
        <begin position="215"/>
        <end position="415"/>
    </location>
</feature>
<dbReference type="InterPro" id="IPR045058">
    <property type="entry name" value="GIMA/IAN/Toc"/>
</dbReference>
<evidence type="ECO:0000256" key="2">
    <source>
        <dbReference type="ARBA" id="ARBA00022741"/>
    </source>
</evidence>
<accession>A0AA88T577</accession>
<dbReference type="PROSITE" id="PS51720">
    <property type="entry name" value="G_AIG1"/>
    <property type="match status" value="2"/>
</dbReference>
<dbReference type="InterPro" id="IPR006703">
    <property type="entry name" value="G_AIG1"/>
</dbReference>
<keyword evidence="3" id="KW-0342">GTP-binding</keyword>
<dbReference type="PANTHER" id="PTHR10903">
    <property type="entry name" value="GTPASE, IMAP FAMILY MEMBER-RELATED"/>
    <property type="match status" value="1"/>
</dbReference>
<evidence type="ECO:0000313" key="6">
    <source>
        <dbReference type="EMBL" id="KAK2864537.1"/>
    </source>
</evidence>
<dbReference type="GO" id="GO:0005525">
    <property type="term" value="F:GTP binding"/>
    <property type="evidence" value="ECO:0007669"/>
    <property type="project" value="UniProtKB-KW"/>
</dbReference>
<evidence type="ECO:0000256" key="4">
    <source>
        <dbReference type="SAM" id="Coils"/>
    </source>
</evidence>
<proteinExistence type="inferred from homology"/>
<evidence type="ECO:0000313" key="7">
    <source>
        <dbReference type="Proteomes" id="UP001187315"/>
    </source>
</evidence>
<evidence type="ECO:0000259" key="5">
    <source>
        <dbReference type="PROSITE" id="PS51720"/>
    </source>
</evidence>
<name>A0AA88T577_TACVA</name>
<dbReference type="InterPro" id="IPR027417">
    <property type="entry name" value="P-loop_NTPase"/>
</dbReference>
<protein>
    <recommendedName>
        <fullName evidence="5">AIG1-type G domain-containing protein</fullName>
    </recommendedName>
</protein>
<dbReference type="EMBL" id="JAVHJS010000003">
    <property type="protein sequence ID" value="KAK2864537.1"/>
    <property type="molecule type" value="Genomic_DNA"/>
</dbReference>
<evidence type="ECO:0000256" key="3">
    <source>
        <dbReference type="ARBA" id="ARBA00023134"/>
    </source>
</evidence>
<dbReference type="CDD" id="cd01852">
    <property type="entry name" value="AIG1"/>
    <property type="match status" value="1"/>
</dbReference>
<comment type="caution">
    <text evidence="6">The sequence shown here is derived from an EMBL/GenBank/DDBJ whole genome shotgun (WGS) entry which is preliminary data.</text>
</comment>